<dbReference type="Gene3D" id="3.40.190.10">
    <property type="entry name" value="Periplasmic binding protein-like II"/>
    <property type="match status" value="1"/>
</dbReference>
<dbReference type="GO" id="GO:1904680">
    <property type="term" value="F:peptide transmembrane transporter activity"/>
    <property type="evidence" value="ECO:0007669"/>
    <property type="project" value="TreeGrafter"/>
</dbReference>
<accession>A0A3Z6QK79</accession>
<reference evidence="5" key="1">
    <citation type="submission" date="2018-09" db="EMBL/GenBank/DDBJ databases">
        <authorList>
            <person name="Ashton P.M."/>
            <person name="Dallman T."/>
            <person name="Nair S."/>
            <person name="De Pinna E."/>
            <person name="Peters T."/>
            <person name="Grant K."/>
        </authorList>
    </citation>
    <scope>NUCLEOTIDE SEQUENCE [LARGE SCALE GENOMIC DNA]</scope>
    <source>
        <strain evidence="6">140692</strain>
        <strain evidence="5">412099</strain>
    </source>
</reference>
<evidence type="ECO:0000259" key="4">
    <source>
        <dbReference type="Pfam" id="PF00496"/>
    </source>
</evidence>
<proteinExistence type="inferred from homology"/>
<comment type="caution">
    <text evidence="5">The sequence shown here is derived from an EMBL/GenBank/DDBJ whole genome shotgun (WGS) entry which is preliminary data.</text>
</comment>
<keyword evidence="2" id="KW-0813">Transport</keyword>
<evidence type="ECO:0000256" key="2">
    <source>
        <dbReference type="ARBA" id="ARBA00022448"/>
    </source>
</evidence>
<evidence type="ECO:0000256" key="1">
    <source>
        <dbReference type="ARBA" id="ARBA00005695"/>
    </source>
</evidence>
<dbReference type="AlphaFoldDB" id="A0A3Z6QK79"/>
<dbReference type="Proteomes" id="UP000839631">
    <property type="component" value="Unassembled WGS sequence"/>
</dbReference>
<dbReference type="GO" id="GO:0015833">
    <property type="term" value="P:peptide transport"/>
    <property type="evidence" value="ECO:0007669"/>
    <property type="project" value="TreeGrafter"/>
</dbReference>
<dbReference type="Gene3D" id="3.10.105.10">
    <property type="entry name" value="Dipeptide-binding Protein, Domain 3"/>
    <property type="match status" value="1"/>
</dbReference>
<dbReference type="InterPro" id="IPR000914">
    <property type="entry name" value="SBP_5_dom"/>
</dbReference>
<evidence type="ECO:0000313" key="6">
    <source>
        <dbReference type="EMBL" id="EBY8643046.1"/>
    </source>
</evidence>
<protein>
    <recommendedName>
        <fullName evidence="4">Solute-binding protein family 5 domain-containing protein</fullName>
    </recommendedName>
</protein>
<dbReference type="InterPro" id="IPR039424">
    <property type="entry name" value="SBP_5"/>
</dbReference>
<evidence type="ECO:0000313" key="5">
    <source>
        <dbReference type="EMBL" id="EAC0787361.1"/>
    </source>
</evidence>
<gene>
    <name evidence="5" type="ORF">D6K54_11480</name>
    <name evidence="6" type="ORF">D6S17_16025</name>
</gene>
<dbReference type="EMBL" id="AAAGSE010000014">
    <property type="protein sequence ID" value="EAC0787361.1"/>
    <property type="molecule type" value="Genomic_DNA"/>
</dbReference>
<feature type="domain" description="Solute-binding protein family 5" evidence="4">
    <location>
        <begin position="89"/>
        <end position="362"/>
    </location>
</feature>
<dbReference type="PANTHER" id="PTHR30290:SF9">
    <property type="entry name" value="OLIGOPEPTIDE-BINDING PROTEIN APPA"/>
    <property type="match status" value="1"/>
</dbReference>
<organism evidence="5">
    <name type="scientific">Salmonella enterica subsp. enterica serovar Java</name>
    <dbReference type="NCBI Taxonomy" id="224729"/>
    <lineage>
        <taxon>Bacteria</taxon>
        <taxon>Pseudomonadati</taxon>
        <taxon>Pseudomonadota</taxon>
        <taxon>Gammaproteobacteria</taxon>
        <taxon>Enterobacterales</taxon>
        <taxon>Enterobacteriaceae</taxon>
        <taxon>Salmonella</taxon>
    </lineage>
</organism>
<comment type="similarity">
    <text evidence="1">Belongs to the bacterial solute-binding protein 5 family.</text>
</comment>
<dbReference type="Pfam" id="PF00496">
    <property type="entry name" value="SBP_bac_5"/>
    <property type="match status" value="1"/>
</dbReference>
<dbReference type="PANTHER" id="PTHR30290">
    <property type="entry name" value="PERIPLASMIC BINDING COMPONENT OF ABC TRANSPORTER"/>
    <property type="match status" value="1"/>
</dbReference>
<dbReference type="EMBL" id="AAHPHN010000026">
    <property type="protein sequence ID" value="EBY8643046.1"/>
    <property type="molecule type" value="Genomic_DNA"/>
</dbReference>
<sequence>MQVERKTMFQGVSRRSLIKNMGLLAGSALFSNGLYSMDKAPSKGGVLRAAFTGSNSGPANMLTATHTPLGYVRARLLWDTLADTQNGKIEYRLMESAEPDSSAMRWTLKIRSGISFSDGRTLTARDVLYSLRQLAVTPGAQSGWLASLDVSASRVQDAQTLTLQLKQPVGAFDWRLAQGMMVFPEDSKPGRPAPGSGAWILGEQNSTVTQLLPRHDYWDAASGPWLDRIELYAVDDMNARMNGLKAGQFNYVAEIGLVNAHSEQRNSQVQVLVAPEDEWRSLAFSMNLSAEPFNRPEVVEALKLAINREEMVRILGFGFGQSANDALGTGQYWYAPDLPKRHYDPEKAKGLLKKAGIVPSASIRTSNFTWGLAESATLLLRQSVSAGFSLTVNKLPVADFYSDIAELINTPLKTSTFPAMPLPVVLPFYYGSNAPYSFTGPASPQLDVLMQVLQVARGGAMTQAIHDVQHYLYQHGGDAIFARLPSVALATKNVRGIRSGGAFEYPLLRGAWLES</sequence>
<keyword evidence="3" id="KW-0732">Signal</keyword>
<evidence type="ECO:0000256" key="3">
    <source>
        <dbReference type="ARBA" id="ARBA00022729"/>
    </source>
</evidence>
<dbReference type="SUPFAM" id="SSF53850">
    <property type="entry name" value="Periplasmic binding protein-like II"/>
    <property type="match status" value="1"/>
</dbReference>
<name>A0A3Z6QK79_SALEB</name>